<accession>A0AAD5ZQG9</accession>
<keyword evidence="3 4" id="KW-0964">Secreted</keyword>
<sequence>MSLEPGKIQIFPTTKNLKINLYMRQITQGPNKNQILVINPNSKFGEIVVNDWRLYDSRDGGNLIARFQGPNINASVDNLQNEGWYISSNLLFVGGSYKDSTLQVMGVFQTNNWSIVGGTGEFSKASGNLIMSIEQEATNLRVMKIAISATYTPPKQAA</sequence>
<dbReference type="InterPro" id="IPR044859">
    <property type="entry name" value="Allene_oxi_cyc_Dirigent"/>
</dbReference>
<keyword evidence="4" id="KW-0052">Apoplast</keyword>
<dbReference type="InterPro" id="IPR004265">
    <property type="entry name" value="Dirigent"/>
</dbReference>
<dbReference type="AlphaFoldDB" id="A0AAD5ZQG9"/>
<dbReference type="Gene3D" id="2.40.480.10">
    <property type="entry name" value="Allene oxide cyclase-like"/>
    <property type="match status" value="1"/>
</dbReference>
<evidence type="ECO:0000313" key="6">
    <source>
        <dbReference type="Proteomes" id="UP001210211"/>
    </source>
</evidence>
<evidence type="ECO:0000256" key="4">
    <source>
        <dbReference type="RuleBase" id="RU363099"/>
    </source>
</evidence>
<dbReference type="GO" id="GO:0048046">
    <property type="term" value="C:apoplast"/>
    <property type="evidence" value="ECO:0007669"/>
    <property type="project" value="UniProtKB-SubCell"/>
</dbReference>
<gene>
    <name evidence="5" type="ORF">LUZ61_005832</name>
</gene>
<organism evidence="5 6">
    <name type="scientific">Rhynchospora tenuis</name>
    <dbReference type="NCBI Taxonomy" id="198213"/>
    <lineage>
        <taxon>Eukaryota</taxon>
        <taxon>Viridiplantae</taxon>
        <taxon>Streptophyta</taxon>
        <taxon>Embryophyta</taxon>
        <taxon>Tracheophyta</taxon>
        <taxon>Spermatophyta</taxon>
        <taxon>Magnoliopsida</taxon>
        <taxon>Liliopsida</taxon>
        <taxon>Poales</taxon>
        <taxon>Cyperaceae</taxon>
        <taxon>Cyperoideae</taxon>
        <taxon>Rhynchosporeae</taxon>
        <taxon>Rhynchospora</taxon>
    </lineage>
</organism>
<dbReference type="PANTHER" id="PTHR21495">
    <property type="entry name" value="NUCLEOPORIN-RELATED"/>
    <property type="match status" value="1"/>
</dbReference>
<protein>
    <recommendedName>
        <fullName evidence="4">Dirigent protein</fullName>
    </recommendedName>
</protein>
<evidence type="ECO:0000256" key="3">
    <source>
        <dbReference type="ARBA" id="ARBA00022525"/>
    </source>
</evidence>
<dbReference type="Pfam" id="PF03018">
    <property type="entry name" value="Dirigent"/>
    <property type="match status" value="1"/>
</dbReference>
<reference evidence="5 6" key="1">
    <citation type="journal article" date="2022" name="Cell">
        <title>Repeat-based holocentromeres influence genome architecture and karyotype evolution.</title>
        <authorList>
            <person name="Hofstatter P.G."/>
            <person name="Thangavel G."/>
            <person name="Lux T."/>
            <person name="Neumann P."/>
            <person name="Vondrak T."/>
            <person name="Novak P."/>
            <person name="Zhang M."/>
            <person name="Costa L."/>
            <person name="Castellani M."/>
            <person name="Scott A."/>
            <person name="Toegelov H."/>
            <person name="Fuchs J."/>
            <person name="Mata-Sucre Y."/>
            <person name="Dias Y."/>
            <person name="Vanzela A.L.L."/>
            <person name="Huettel B."/>
            <person name="Almeida C.C.S."/>
            <person name="Simkova H."/>
            <person name="Souza G."/>
            <person name="Pedrosa-Harand A."/>
            <person name="Macas J."/>
            <person name="Mayer K.F.X."/>
            <person name="Houben A."/>
            <person name="Marques A."/>
        </authorList>
    </citation>
    <scope>NUCLEOTIDE SEQUENCE [LARGE SCALE GENOMIC DNA]</scope>
    <source>
        <strain evidence="5">RhyTen1mFocal</strain>
    </source>
</reference>
<comment type="subcellular location">
    <subcellularLocation>
        <location evidence="4">Secreted</location>
        <location evidence="4">Extracellular space</location>
        <location evidence="4">Apoplast</location>
    </subcellularLocation>
</comment>
<dbReference type="Proteomes" id="UP001210211">
    <property type="component" value="Unassembled WGS sequence"/>
</dbReference>
<evidence type="ECO:0000313" key="5">
    <source>
        <dbReference type="EMBL" id="KAJ3702127.1"/>
    </source>
</evidence>
<proteinExistence type="inferred from homology"/>
<evidence type="ECO:0000256" key="1">
    <source>
        <dbReference type="ARBA" id="ARBA00010746"/>
    </source>
</evidence>
<comment type="caution">
    <text evidence="5">The sequence shown here is derived from an EMBL/GenBank/DDBJ whole genome shotgun (WGS) entry which is preliminary data.</text>
</comment>
<dbReference type="EMBL" id="JAMRDG010000001">
    <property type="protein sequence ID" value="KAJ3702127.1"/>
    <property type="molecule type" value="Genomic_DNA"/>
</dbReference>
<keyword evidence="6" id="KW-1185">Reference proteome</keyword>
<comment type="function">
    <text evidence="4">Dirigent proteins impart stereoselectivity on the phenoxy radical-coupling reaction, yielding optically active lignans from two molecules of coniferyl alcohol in the biosynthesis of lignans, flavonolignans, and alkaloids and thus plays a central role in plant secondary metabolism.</text>
</comment>
<name>A0AAD5ZQG9_9POAL</name>
<comment type="similarity">
    <text evidence="1 4">Belongs to the plant dirigent protein family.</text>
</comment>
<evidence type="ECO:0000256" key="2">
    <source>
        <dbReference type="ARBA" id="ARBA00011738"/>
    </source>
</evidence>
<dbReference type="GO" id="GO:0009699">
    <property type="term" value="P:phenylpropanoid biosynthetic process"/>
    <property type="evidence" value="ECO:0007669"/>
    <property type="project" value="UniProtKB-ARBA"/>
</dbReference>
<comment type="subunit">
    <text evidence="2 4">Homodimer.</text>
</comment>